<accession>A0AAN7XEU5</accession>
<organism evidence="1 2">
    <name type="scientific">Eleginops maclovinus</name>
    <name type="common">Patagonian blennie</name>
    <name type="synonym">Eleginus maclovinus</name>
    <dbReference type="NCBI Taxonomy" id="56733"/>
    <lineage>
        <taxon>Eukaryota</taxon>
        <taxon>Metazoa</taxon>
        <taxon>Chordata</taxon>
        <taxon>Craniata</taxon>
        <taxon>Vertebrata</taxon>
        <taxon>Euteleostomi</taxon>
        <taxon>Actinopterygii</taxon>
        <taxon>Neopterygii</taxon>
        <taxon>Teleostei</taxon>
        <taxon>Neoteleostei</taxon>
        <taxon>Acanthomorphata</taxon>
        <taxon>Eupercaria</taxon>
        <taxon>Perciformes</taxon>
        <taxon>Notothenioidei</taxon>
        <taxon>Eleginopidae</taxon>
        <taxon>Eleginops</taxon>
    </lineage>
</organism>
<name>A0AAN7XEU5_ELEMC</name>
<evidence type="ECO:0000313" key="2">
    <source>
        <dbReference type="Proteomes" id="UP001346869"/>
    </source>
</evidence>
<dbReference type="EMBL" id="JAUZQC010000012">
    <property type="protein sequence ID" value="KAK5861948.1"/>
    <property type="molecule type" value="Genomic_DNA"/>
</dbReference>
<reference evidence="1 2" key="2">
    <citation type="journal article" date="2023" name="Mol. Biol. Evol.">
        <title>Genomics of Secondarily Temperate Adaptation in the Only Non-Antarctic Icefish.</title>
        <authorList>
            <person name="Rivera-Colon A.G."/>
            <person name="Rayamajhi N."/>
            <person name="Minhas B.F."/>
            <person name="Madrigal G."/>
            <person name="Bilyk K.T."/>
            <person name="Yoon V."/>
            <person name="Hune M."/>
            <person name="Gregory S."/>
            <person name="Cheng C.H.C."/>
            <person name="Catchen J.M."/>
        </authorList>
    </citation>
    <scope>NUCLEOTIDE SEQUENCE [LARGE SCALE GENOMIC DNA]</scope>
    <source>
        <strain evidence="1">JMC-PN-2008</strain>
    </source>
</reference>
<dbReference type="AlphaFoldDB" id="A0AAN7XEU5"/>
<proteinExistence type="predicted"/>
<dbReference type="Proteomes" id="UP001346869">
    <property type="component" value="Unassembled WGS sequence"/>
</dbReference>
<reference evidence="1 2" key="1">
    <citation type="journal article" date="2023" name="Genes (Basel)">
        <title>Chromosome-Level Genome Assembly and Circadian Gene Repertoire of the Patagonia Blennie Eleginops maclovinus-The Closest Ancestral Proxy of Antarctic Cryonotothenioids.</title>
        <authorList>
            <person name="Cheng C.C."/>
            <person name="Rivera-Colon A.G."/>
            <person name="Minhas B.F."/>
            <person name="Wilson L."/>
            <person name="Rayamajhi N."/>
            <person name="Vargas-Chacoff L."/>
            <person name="Catchen J.M."/>
        </authorList>
    </citation>
    <scope>NUCLEOTIDE SEQUENCE [LARGE SCALE GENOMIC DNA]</scope>
    <source>
        <strain evidence="1">JMC-PN-2008</strain>
    </source>
</reference>
<sequence length="69" mass="7793">MVVKWSRGYGFGTHCWYWVPMCLSTHSDPPTSPLRGNTTRGCSRGTGHYATEEINWCGTYLVHMAKAIK</sequence>
<keyword evidence="2" id="KW-1185">Reference proteome</keyword>
<evidence type="ECO:0000313" key="1">
    <source>
        <dbReference type="EMBL" id="KAK5861948.1"/>
    </source>
</evidence>
<gene>
    <name evidence="1" type="ORF">PBY51_017384</name>
</gene>
<protein>
    <submittedName>
        <fullName evidence="1">Uncharacterized protein</fullName>
    </submittedName>
</protein>
<comment type="caution">
    <text evidence="1">The sequence shown here is derived from an EMBL/GenBank/DDBJ whole genome shotgun (WGS) entry which is preliminary data.</text>
</comment>